<dbReference type="SUPFAM" id="SSF53448">
    <property type="entry name" value="Nucleotide-diphospho-sugar transferases"/>
    <property type="match status" value="1"/>
</dbReference>
<dbReference type="EMBL" id="MT898293">
    <property type="protein sequence ID" value="QOS25361.1"/>
    <property type="molecule type" value="Genomic_DNA"/>
</dbReference>
<protein>
    <recommendedName>
        <fullName evidence="5">Hemolytic protein HlpA-like protein</fullName>
    </recommendedName>
</protein>
<accession>A0A7M3VJ61</accession>
<evidence type="ECO:0008006" key="5">
    <source>
        <dbReference type="Google" id="ProtNLM"/>
    </source>
</evidence>
<dbReference type="EMBL" id="MT898273">
    <property type="protein sequence ID" value="QOS24618.1"/>
    <property type="molecule type" value="Genomic_DNA"/>
</dbReference>
<organism evidence="1">
    <name type="scientific">Vibrio parahaemolyticus</name>
    <dbReference type="NCBI Taxonomy" id="670"/>
    <lineage>
        <taxon>Bacteria</taxon>
        <taxon>Pseudomonadati</taxon>
        <taxon>Pseudomonadota</taxon>
        <taxon>Gammaproteobacteria</taxon>
        <taxon>Vibrionales</taxon>
        <taxon>Vibrionaceae</taxon>
        <taxon>Vibrio</taxon>
    </lineage>
</organism>
<sequence length="317" mass="37271">MINAIQLACKRVEVMGKTNSAVLIIAFNRPETTLKVLQRVSEAKPKKLYLSLDGPRPDNVEDVTNQNRILDMFDNLDWNCELKINKSENNLGCKYGPAAAIDWFFENEEEGIILEDDILVDPSFFTYCDILLEKYRDNESIGLICATNFSKAKIDESYSFSYFNHIWGWASWRRAWKKNNLEMTEWPKDRKEVVYNIFKEFKSTKFWNYHFDKAYANKIDAWDYQWLYSCWANNMMAILPNKSLAVNIGFGSEATHTKTMPKFAQGNTVNTMQFPMNNPKLVVQNTIVDDNIKIKVFNIRWFEIMKNIIRQKFIEKF</sequence>
<gene>
    <name evidence="2" type="ORF">VP180_00011</name>
    <name evidence="3" type="ORF">VP19_00011</name>
    <name evidence="1" type="ORF">VP1_00011</name>
    <name evidence="4" type="ORF">VP2_00011</name>
</gene>
<evidence type="ECO:0000313" key="1">
    <source>
        <dbReference type="EMBL" id="QOS15501.1"/>
    </source>
</evidence>
<dbReference type="EMBL" id="MT898026">
    <property type="protein sequence ID" value="QOS15501.1"/>
    <property type="molecule type" value="Genomic_DNA"/>
</dbReference>
<dbReference type="InterPro" id="IPR029044">
    <property type="entry name" value="Nucleotide-diphossugar_trans"/>
</dbReference>
<proteinExistence type="predicted"/>
<dbReference type="Gene3D" id="3.90.550.10">
    <property type="entry name" value="Spore Coat Polysaccharide Biosynthesis Protein SpsA, Chain A"/>
    <property type="match status" value="1"/>
</dbReference>
<dbReference type="EMBL" id="MT898130">
    <property type="protein sequence ID" value="QOS19346.1"/>
    <property type="molecule type" value="Genomic_DNA"/>
</dbReference>
<reference evidence="1" key="1">
    <citation type="submission" date="2020-08" db="EMBL/GenBank/DDBJ databases">
        <title>Genetic structure, function and evolution of capsule biosynthesis loci in Vibrio parahaemolyticus.</title>
        <authorList>
            <person name="Li L."/>
            <person name="Bian S."/>
        </authorList>
    </citation>
    <scope>NUCLEOTIDE SEQUENCE</scope>
    <source>
        <strain evidence="1">VP1</strain>
        <strain evidence="2">VP180</strain>
        <strain evidence="3">VP19</strain>
        <strain evidence="4">VP2</strain>
    </source>
</reference>
<dbReference type="AlphaFoldDB" id="A0A7M3VJ61"/>
<evidence type="ECO:0000313" key="2">
    <source>
        <dbReference type="EMBL" id="QOS19346.1"/>
    </source>
</evidence>
<evidence type="ECO:0000313" key="4">
    <source>
        <dbReference type="EMBL" id="QOS25361.1"/>
    </source>
</evidence>
<evidence type="ECO:0000313" key="3">
    <source>
        <dbReference type="EMBL" id="QOS24618.1"/>
    </source>
</evidence>
<name>A0A7M3VJ61_VIBPH</name>